<dbReference type="InterPro" id="IPR037185">
    <property type="entry name" value="EmrE-like"/>
</dbReference>
<evidence type="ECO:0000256" key="7">
    <source>
        <dbReference type="SAM" id="Phobius"/>
    </source>
</evidence>
<protein>
    <submittedName>
        <fullName evidence="9">DMT family transporter</fullName>
    </submittedName>
</protein>
<comment type="subcellular location">
    <subcellularLocation>
        <location evidence="1">Cell membrane</location>
        <topology evidence="1">Multi-pass membrane protein</topology>
    </subcellularLocation>
</comment>
<dbReference type="Pfam" id="PF00892">
    <property type="entry name" value="EamA"/>
    <property type="match status" value="2"/>
</dbReference>
<comment type="similarity">
    <text evidence="2">Belongs to the EamA transporter family.</text>
</comment>
<evidence type="ECO:0000256" key="5">
    <source>
        <dbReference type="ARBA" id="ARBA00022989"/>
    </source>
</evidence>
<comment type="caution">
    <text evidence="9">The sequence shown here is derived from an EMBL/GenBank/DDBJ whole genome shotgun (WGS) entry which is preliminary data.</text>
</comment>
<dbReference type="InterPro" id="IPR000620">
    <property type="entry name" value="EamA_dom"/>
</dbReference>
<feature type="transmembrane region" description="Helical" evidence="7">
    <location>
        <begin position="246"/>
        <end position="269"/>
    </location>
</feature>
<evidence type="ECO:0000259" key="8">
    <source>
        <dbReference type="Pfam" id="PF00892"/>
    </source>
</evidence>
<evidence type="ECO:0000313" key="10">
    <source>
        <dbReference type="Proteomes" id="UP000614721"/>
    </source>
</evidence>
<dbReference type="PANTHER" id="PTHR32322:SF2">
    <property type="entry name" value="EAMA DOMAIN-CONTAINING PROTEIN"/>
    <property type="match status" value="1"/>
</dbReference>
<feature type="transmembrane region" description="Helical" evidence="7">
    <location>
        <begin position="155"/>
        <end position="174"/>
    </location>
</feature>
<dbReference type="SUPFAM" id="SSF103481">
    <property type="entry name" value="Multidrug resistance efflux transporter EmrE"/>
    <property type="match status" value="2"/>
</dbReference>
<dbReference type="Proteomes" id="UP000614721">
    <property type="component" value="Unassembled WGS sequence"/>
</dbReference>
<feature type="domain" description="EamA" evidence="8">
    <location>
        <begin position="157"/>
        <end position="288"/>
    </location>
</feature>
<name>A0ABS0IRN5_9GAMM</name>
<gene>
    <name evidence="9" type="ORF">I4902_05310</name>
</gene>
<evidence type="ECO:0000256" key="3">
    <source>
        <dbReference type="ARBA" id="ARBA00022475"/>
    </source>
</evidence>
<evidence type="ECO:0000313" key="9">
    <source>
        <dbReference type="EMBL" id="MBG2878682.1"/>
    </source>
</evidence>
<evidence type="ECO:0000256" key="4">
    <source>
        <dbReference type="ARBA" id="ARBA00022692"/>
    </source>
</evidence>
<keyword evidence="10" id="KW-1185">Reference proteome</keyword>
<feature type="transmembrane region" description="Helical" evidence="7">
    <location>
        <begin position="76"/>
        <end position="97"/>
    </location>
</feature>
<proteinExistence type="inferred from homology"/>
<feature type="transmembrane region" description="Helical" evidence="7">
    <location>
        <begin position="44"/>
        <end position="64"/>
    </location>
</feature>
<evidence type="ECO:0000256" key="6">
    <source>
        <dbReference type="ARBA" id="ARBA00023136"/>
    </source>
</evidence>
<feature type="transmembrane region" description="Helical" evidence="7">
    <location>
        <begin position="186"/>
        <end position="207"/>
    </location>
</feature>
<keyword evidence="4 7" id="KW-0812">Transmembrane</keyword>
<feature type="transmembrane region" description="Helical" evidence="7">
    <location>
        <begin position="213"/>
        <end position="239"/>
    </location>
</feature>
<keyword evidence="5 7" id="KW-1133">Transmembrane helix</keyword>
<dbReference type="PANTHER" id="PTHR32322">
    <property type="entry name" value="INNER MEMBRANE TRANSPORTER"/>
    <property type="match status" value="1"/>
</dbReference>
<accession>A0ABS0IRN5</accession>
<feature type="transmembrane region" description="Helical" evidence="7">
    <location>
        <begin position="103"/>
        <end position="122"/>
    </location>
</feature>
<evidence type="ECO:0000256" key="1">
    <source>
        <dbReference type="ARBA" id="ARBA00004651"/>
    </source>
</evidence>
<feature type="transmembrane region" description="Helical" evidence="7">
    <location>
        <begin position="275"/>
        <end position="291"/>
    </location>
</feature>
<feature type="transmembrane region" description="Helical" evidence="7">
    <location>
        <begin position="131"/>
        <end position="149"/>
    </location>
</feature>
<sequence length="295" mass="31642">MENRMQQMKQKERKNGWINGFIGMLIFSGSLPATKAAVLDFDPLFLTAARATIAGLLSLAMLLLYKEKLPTFKQWISLTVVSLGVVVGFPLLTAIALQEITSAHSLVFLALLPLSTAIFAVIRGGEKPRPIFWLFSIIGSLLVMGYAISQGGASSISADLLMIASVIVCGLGYAEGATLTKALGGWQVICWALIVSLPPMLILSFILMPEELATISVLAWIGLGYVSLFSMLIGFIFWYKGLSQGGIAAVGQLQLLQPFFGLGLAAVLLHESVNLLMLLVTIGVIFCVAGSRKYA</sequence>
<keyword evidence="6 7" id="KW-0472">Membrane</keyword>
<dbReference type="EMBL" id="JADSJP010000006">
    <property type="protein sequence ID" value="MBG2878682.1"/>
    <property type="molecule type" value="Genomic_DNA"/>
</dbReference>
<feature type="transmembrane region" description="Helical" evidence="7">
    <location>
        <begin position="21"/>
        <end position="38"/>
    </location>
</feature>
<dbReference type="InterPro" id="IPR050638">
    <property type="entry name" value="AA-Vitamin_Transporters"/>
</dbReference>
<keyword evidence="3" id="KW-1003">Cell membrane</keyword>
<reference evidence="9 10" key="1">
    <citation type="submission" date="2020-11" db="EMBL/GenBank/DDBJ databases">
        <title>Enhanced detection system for hospital associated transmission using whole genome sequencing surveillance.</title>
        <authorList>
            <person name="Harrison L.H."/>
            <person name="Van Tyne D."/>
            <person name="Marsh J.W."/>
            <person name="Griffith M.P."/>
            <person name="Snyder D.J."/>
            <person name="Cooper V.S."/>
            <person name="Mustapha M."/>
        </authorList>
    </citation>
    <scope>NUCLEOTIDE SEQUENCE [LARGE SCALE GENOMIC DNA]</scope>
    <source>
        <strain evidence="9 10">PR00075</strain>
    </source>
</reference>
<evidence type="ECO:0000256" key="2">
    <source>
        <dbReference type="ARBA" id="ARBA00007362"/>
    </source>
</evidence>
<organism evidence="9 10">
    <name type="scientific">Proteus alimentorum</name>
    <dbReference type="NCBI Taxonomy" id="1973495"/>
    <lineage>
        <taxon>Bacteria</taxon>
        <taxon>Pseudomonadati</taxon>
        <taxon>Pseudomonadota</taxon>
        <taxon>Gammaproteobacteria</taxon>
        <taxon>Enterobacterales</taxon>
        <taxon>Morganellaceae</taxon>
        <taxon>Proteus</taxon>
    </lineage>
</organism>
<feature type="domain" description="EamA" evidence="8">
    <location>
        <begin position="17"/>
        <end position="139"/>
    </location>
</feature>